<reference evidence="2" key="1">
    <citation type="submission" date="2016-02" db="EMBL/GenBank/DDBJ databases">
        <authorList>
            <person name="Wibberg D."/>
        </authorList>
    </citation>
    <scope>NUCLEOTIDE SEQUENCE [LARGE SCALE GENOMIC DNA]</scope>
</reference>
<sequence length="35" mass="3950">MAKACLALRRRLTRRLFLDFAQLSSSLCAADHSRA</sequence>
<organism evidence="1 2">
    <name type="scientific">Candidatus Protofrankia californiensis</name>
    <dbReference type="NCBI Taxonomy" id="1839754"/>
    <lineage>
        <taxon>Bacteria</taxon>
        <taxon>Bacillati</taxon>
        <taxon>Actinomycetota</taxon>
        <taxon>Actinomycetes</taxon>
        <taxon>Frankiales</taxon>
        <taxon>Frankiaceae</taxon>
        <taxon>Protofrankia</taxon>
    </lineage>
</organism>
<accession>A0A1C3NYG5</accession>
<name>A0A1C3NYG5_9ACTN</name>
<dbReference type="AlphaFoldDB" id="A0A1C3NYG5"/>
<proteinExistence type="predicted"/>
<dbReference type="Proteomes" id="UP000199013">
    <property type="component" value="Unassembled WGS sequence"/>
</dbReference>
<dbReference type="EMBL" id="FLUV01001198">
    <property type="protein sequence ID" value="SBW22587.1"/>
    <property type="molecule type" value="Genomic_DNA"/>
</dbReference>
<evidence type="ECO:0000313" key="1">
    <source>
        <dbReference type="EMBL" id="SBW22587.1"/>
    </source>
</evidence>
<keyword evidence="2" id="KW-1185">Reference proteome</keyword>
<protein>
    <submittedName>
        <fullName evidence="1">Uncharacterized protein</fullName>
    </submittedName>
</protein>
<gene>
    <name evidence="1" type="ORF">FDG2_2842</name>
</gene>
<evidence type="ECO:0000313" key="2">
    <source>
        <dbReference type="Proteomes" id="UP000199013"/>
    </source>
</evidence>